<dbReference type="InterPro" id="IPR029787">
    <property type="entry name" value="Nucleotide_cyclase"/>
</dbReference>
<dbReference type="NCBIfam" id="TIGR00229">
    <property type="entry name" value="sensory_box"/>
    <property type="match status" value="1"/>
</dbReference>
<accession>A0A6N8F9V1</accession>
<dbReference type="PROSITE" id="PS50112">
    <property type="entry name" value="PAS"/>
    <property type="match status" value="1"/>
</dbReference>
<reference evidence="4 5" key="1">
    <citation type="submission" date="2019-11" db="EMBL/GenBank/DDBJ databases">
        <title>P. haliotis isolates from Z. marina roots.</title>
        <authorList>
            <person name="Cohen M."/>
            <person name="Jospin G."/>
            <person name="Eisen J.A."/>
            <person name="Coil D.A."/>
        </authorList>
    </citation>
    <scope>NUCLEOTIDE SEQUENCE [LARGE SCALE GENOMIC DNA]</scope>
    <source>
        <strain evidence="4 5">UCD-MCMsp1aY</strain>
    </source>
</reference>
<evidence type="ECO:0000313" key="4">
    <source>
        <dbReference type="EMBL" id="MUH72944.1"/>
    </source>
</evidence>
<dbReference type="NCBIfam" id="TIGR00254">
    <property type="entry name" value="GGDEF"/>
    <property type="match status" value="1"/>
</dbReference>
<name>A0A6N8F9V1_9GAMM</name>
<dbReference type="InterPro" id="IPR001610">
    <property type="entry name" value="PAC"/>
</dbReference>
<dbReference type="InterPro" id="IPR052155">
    <property type="entry name" value="Biofilm_reg_signaling"/>
</dbReference>
<sequence>MKTNFSNDSPYNNSIDSTNIDSVYRLGFDHIAVGIAVVSLSGKFIKINRQLCEILGYSYNELIDLTFEDLTMPEDIKERLAWSKSILAGHTRKNFIRVKRYRHKLGHLVWAKLTASLVRDELNKPSFFIFSIQDVFELKETEDALDVALVKLRNAYKEIDKLSSIDAVSGALKYDALRKQIGFSIEQFNRHKVPATLILTNIEQLKSINKFYGKEYGDRALRAVASRLLDEIRNNDAVARYFEDEFIIVLPNTEFRPALDYIQRINSDITFRLADGSVKSVELSIGASQIAEHIQTSNDWIHEAKTIMFENKANKKPAE</sequence>
<dbReference type="InterPro" id="IPR043128">
    <property type="entry name" value="Rev_trsase/Diguanyl_cyclase"/>
</dbReference>
<dbReference type="PANTHER" id="PTHR44757:SF2">
    <property type="entry name" value="BIOFILM ARCHITECTURE MAINTENANCE PROTEIN MBAA"/>
    <property type="match status" value="1"/>
</dbReference>
<dbReference type="Pfam" id="PF00990">
    <property type="entry name" value="GGDEF"/>
    <property type="match status" value="1"/>
</dbReference>
<dbReference type="CDD" id="cd00130">
    <property type="entry name" value="PAS"/>
    <property type="match status" value="1"/>
</dbReference>
<dbReference type="Gene3D" id="3.30.450.20">
    <property type="entry name" value="PAS domain"/>
    <property type="match status" value="1"/>
</dbReference>
<dbReference type="SMART" id="SM00091">
    <property type="entry name" value="PAS"/>
    <property type="match status" value="1"/>
</dbReference>
<dbReference type="SMART" id="SM00267">
    <property type="entry name" value="GGDEF"/>
    <property type="match status" value="1"/>
</dbReference>
<protein>
    <submittedName>
        <fullName evidence="4">Diguanylate cyclase</fullName>
    </submittedName>
</protein>
<dbReference type="SUPFAM" id="SSF55073">
    <property type="entry name" value="Nucleotide cyclase"/>
    <property type="match status" value="1"/>
</dbReference>
<feature type="domain" description="PAS" evidence="1">
    <location>
        <begin position="20"/>
        <end position="75"/>
    </location>
</feature>
<dbReference type="SMART" id="SM00086">
    <property type="entry name" value="PAC"/>
    <property type="match status" value="1"/>
</dbReference>
<evidence type="ECO:0000259" key="2">
    <source>
        <dbReference type="PROSITE" id="PS50113"/>
    </source>
</evidence>
<gene>
    <name evidence="4" type="ORF">GNP35_10895</name>
</gene>
<dbReference type="Gene3D" id="3.30.70.270">
    <property type="match status" value="1"/>
</dbReference>
<dbReference type="PROSITE" id="PS50887">
    <property type="entry name" value="GGDEF"/>
    <property type="match status" value="1"/>
</dbReference>
<evidence type="ECO:0000259" key="3">
    <source>
        <dbReference type="PROSITE" id="PS50887"/>
    </source>
</evidence>
<dbReference type="SUPFAM" id="SSF55785">
    <property type="entry name" value="PYP-like sensor domain (PAS domain)"/>
    <property type="match status" value="1"/>
</dbReference>
<dbReference type="OrthoDB" id="5620448at2"/>
<dbReference type="InterPro" id="IPR000160">
    <property type="entry name" value="GGDEF_dom"/>
</dbReference>
<dbReference type="InterPro" id="IPR000700">
    <property type="entry name" value="PAS-assoc_C"/>
</dbReference>
<evidence type="ECO:0000259" key="1">
    <source>
        <dbReference type="PROSITE" id="PS50112"/>
    </source>
</evidence>
<evidence type="ECO:0000313" key="5">
    <source>
        <dbReference type="Proteomes" id="UP000439994"/>
    </source>
</evidence>
<dbReference type="InterPro" id="IPR035965">
    <property type="entry name" value="PAS-like_dom_sf"/>
</dbReference>
<comment type="caution">
    <text evidence="4">The sequence shown here is derived from an EMBL/GenBank/DDBJ whole genome shotgun (WGS) entry which is preliminary data.</text>
</comment>
<dbReference type="Pfam" id="PF08447">
    <property type="entry name" value="PAS_3"/>
    <property type="match status" value="1"/>
</dbReference>
<dbReference type="CDD" id="cd01949">
    <property type="entry name" value="GGDEF"/>
    <property type="match status" value="1"/>
</dbReference>
<proteinExistence type="predicted"/>
<dbReference type="Proteomes" id="UP000439994">
    <property type="component" value="Unassembled WGS sequence"/>
</dbReference>
<dbReference type="EMBL" id="WOCD01000005">
    <property type="protein sequence ID" value="MUH72944.1"/>
    <property type="molecule type" value="Genomic_DNA"/>
</dbReference>
<feature type="domain" description="GGDEF" evidence="3">
    <location>
        <begin position="193"/>
        <end position="319"/>
    </location>
</feature>
<keyword evidence="5" id="KW-1185">Reference proteome</keyword>
<dbReference type="InterPro" id="IPR000014">
    <property type="entry name" value="PAS"/>
</dbReference>
<dbReference type="AlphaFoldDB" id="A0A6N8F9V1"/>
<dbReference type="RefSeq" id="WP_155696146.1">
    <property type="nucleotide sequence ID" value="NZ_WOCD01000005.1"/>
</dbReference>
<feature type="domain" description="PAC" evidence="2">
    <location>
        <begin position="92"/>
        <end position="147"/>
    </location>
</feature>
<dbReference type="PROSITE" id="PS50113">
    <property type="entry name" value="PAC"/>
    <property type="match status" value="1"/>
</dbReference>
<dbReference type="InterPro" id="IPR013655">
    <property type="entry name" value="PAS_fold_3"/>
</dbReference>
<dbReference type="PANTHER" id="PTHR44757">
    <property type="entry name" value="DIGUANYLATE CYCLASE DGCP"/>
    <property type="match status" value="1"/>
</dbReference>
<organism evidence="4 5">
    <name type="scientific">Psychrosphaera haliotis</name>
    <dbReference type="NCBI Taxonomy" id="555083"/>
    <lineage>
        <taxon>Bacteria</taxon>
        <taxon>Pseudomonadati</taxon>
        <taxon>Pseudomonadota</taxon>
        <taxon>Gammaproteobacteria</taxon>
        <taxon>Alteromonadales</taxon>
        <taxon>Pseudoalteromonadaceae</taxon>
        <taxon>Psychrosphaera</taxon>
    </lineage>
</organism>